<reference evidence="3" key="1">
    <citation type="submission" date="2018-09" db="EMBL/GenBank/DDBJ databases">
        <authorList>
            <person name="Livingstone P.G."/>
            <person name="Whitworth D.E."/>
        </authorList>
    </citation>
    <scope>NUCLEOTIDE SEQUENCE [LARGE SCALE GENOMIC DNA]</scope>
    <source>
        <strain evidence="3">AB050A</strain>
    </source>
</reference>
<dbReference type="InterPro" id="IPR050188">
    <property type="entry name" value="RluA_PseudoU_synthase"/>
</dbReference>
<dbReference type="GO" id="GO:0140098">
    <property type="term" value="F:catalytic activity, acting on RNA"/>
    <property type="evidence" value="ECO:0007669"/>
    <property type="project" value="UniProtKB-ARBA"/>
</dbReference>
<dbReference type="PANTHER" id="PTHR21600:SF89">
    <property type="entry name" value="RIBOSOMAL LARGE SUBUNIT PSEUDOURIDINE SYNTHASE A"/>
    <property type="match status" value="1"/>
</dbReference>
<evidence type="ECO:0000313" key="3">
    <source>
        <dbReference type="Proteomes" id="UP000267003"/>
    </source>
</evidence>
<dbReference type="Pfam" id="PF00849">
    <property type="entry name" value="PseudoU_synth_2"/>
    <property type="match status" value="1"/>
</dbReference>
<dbReference type="InterPro" id="IPR006145">
    <property type="entry name" value="PsdUridine_synth_RsuA/RluA"/>
</dbReference>
<dbReference type="CDD" id="cd02869">
    <property type="entry name" value="PseudoU_synth_RluA_like"/>
    <property type="match status" value="1"/>
</dbReference>
<dbReference type="Gene3D" id="3.30.2350.10">
    <property type="entry name" value="Pseudouridine synthase"/>
    <property type="match status" value="1"/>
</dbReference>
<accession>A0A3A8PWJ9</accession>
<dbReference type="EMBL" id="RAWK01000218">
    <property type="protein sequence ID" value="RKH58105.1"/>
    <property type="molecule type" value="Genomic_DNA"/>
</dbReference>
<dbReference type="GO" id="GO:0003723">
    <property type="term" value="F:RNA binding"/>
    <property type="evidence" value="ECO:0007669"/>
    <property type="project" value="InterPro"/>
</dbReference>
<dbReference type="Proteomes" id="UP000267003">
    <property type="component" value="Unassembled WGS sequence"/>
</dbReference>
<comment type="caution">
    <text evidence="2">The sequence shown here is derived from an EMBL/GenBank/DDBJ whole genome shotgun (WGS) entry which is preliminary data.</text>
</comment>
<feature type="domain" description="Pseudouridine synthase RsuA/RluA-like" evidence="1">
    <location>
        <begin position="288"/>
        <end position="437"/>
    </location>
</feature>
<dbReference type="PANTHER" id="PTHR21600">
    <property type="entry name" value="MITOCHONDRIAL RNA PSEUDOURIDINE SYNTHASE"/>
    <property type="match status" value="1"/>
</dbReference>
<keyword evidence="3" id="KW-1185">Reference proteome</keyword>
<sequence length="484" mass="53216">MKTRTDEADLIRTLTYLEGPRPGCLPTRLANPFHVTPPGPWGLQAVEALQHRLRQDPAYREALWRPTRGKMFGVLVVATPDGRVGFLSAFSGMLAGTWTGEGFVPPLFDQVARDAFWPAGEAELAALEQRHAELCRDAGTLRARGAVHALQEVEAKRAEVEHVRAECSRALWRQVTQGYVIPNARGETQTLASLFAPKPPPGGAGDCAAPKLLAYAFRQGLTPLELIEFWWGAPPLGGHRESGAYYPACDNKCGTVLPYMLQGLEVELPSSTAPANDGPRVLHEDPWLLVADKPVGLPTLPGRHAPTRDSVLVHLQPRFPDLSSAWFLHDLEPEASGLLLITRDPQTRAALQRQFSRSEAEHRHVAWLEGRVEGDAGIIDLPLRSTAHASLEDCVDARHGKRTVSTWRVLRREAARTRVEFIPTTHLPHALRIHAAHRLGLGVPIAGDARLGREDARLMLHAEALAFVHPRTGERLAFTSPAPF</sequence>
<organism evidence="2 3">
    <name type="scientific">Corallococcus aberystwythensis</name>
    <dbReference type="NCBI Taxonomy" id="2316722"/>
    <lineage>
        <taxon>Bacteria</taxon>
        <taxon>Pseudomonadati</taxon>
        <taxon>Myxococcota</taxon>
        <taxon>Myxococcia</taxon>
        <taxon>Myxococcales</taxon>
        <taxon>Cystobacterineae</taxon>
        <taxon>Myxococcaceae</taxon>
        <taxon>Corallococcus</taxon>
    </lineage>
</organism>
<dbReference type="SUPFAM" id="SSF55120">
    <property type="entry name" value="Pseudouridine synthase"/>
    <property type="match status" value="1"/>
</dbReference>
<dbReference type="GO" id="GO:0009982">
    <property type="term" value="F:pseudouridine synthase activity"/>
    <property type="evidence" value="ECO:0007669"/>
    <property type="project" value="InterPro"/>
</dbReference>
<dbReference type="OrthoDB" id="128480at2"/>
<evidence type="ECO:0000313" key="2">
    <source>
        <dbReference type="EMBL" id="RKH58105.1"/>
    </source>
</evidence>
<gene>
    <name evidence="2" type="ORF">D7W81_29755</name>
</gene>
<name>A0A3A8PWJ9_9BACT</name>
<evidence type="ECO:0000259" key="1">
    <source>
        <dbReference type="Pfam" id="PF00849"/>
    </source>
</evidence>
<dbReference type="GO" id="GO:0000455">
    <property type="term" value="P:enzyme-directed rRNA pseudouridine synthesis"/>
    <property type="evidence" value="ECO:0007669"/>
    <property type="project" value="TreeGrafter"/>
</dbReference>
<dbReference type="AlphaFoldDB" id="A0A3A8PWJ9"/>
<dbReference type="RefSeq" id="WP_120558785.1">
    <property type="nucleotide sequence ID" value="NZ_RAWK01000218.1"/>
</dbReference>
<dbReference type="InterPro" id="IPR020103">
    <property type="entry name" value="PsdUridine_synth_cat_dom_sf"/>
</dbReference>
<protein>
    <submittedName>
        <fullName evidence="2">RluA family pseudouridine synthase</fullName>
    </submittedName>
</protein>
<proteinExistence type="predicted"/>